<protein>
    <submittedName>
        <fullName evidence="1">Uncharacterized protein</fullName>
    </submittedName>
</protein>
<dbReference type="EMBL" id="JANPWB010000002">
    <property type="protein sequence ID" value="KAJ1210563.1"/>
    <property type="molecule type" value="Genomic_DNA"/>
</dbReference>
<gene>
    <name evidence="1" type="ORF">NDU88_005926</name>
</gene>
<comment type="caution">
    <text evidence="1">The sequence shown here is derived from an EMBL/GenBank/DDBJ whole genome shotgun (WGS) entry which is preliminary data.</text>
</comment>
<keyword evidence="2" id="KW-1185">Reference proteome</keyword>
<name>A0AAV7WDB7_PLEWA</name>
<dbReference type="AlphaFoldDB" id="A0AAV7WDB7"/>
<sequence>MLTAANIPAPPRFTATHIMTPIAIRHYADTPPSLPAQSTEAADMPFDINERITLLQELQQFRDDNVSAIAASSGNRDVPVTSTSWIPKLGDLVCEKIAVKKEFGLSYRAPVPVLGIHSTRTIILPPLPGSK</sequence>
<evidence type="ECO:0000313" key="1">
    <source>
        <dbReference type="EMBL" id="KAJ1210563.1"/>
    </source>
</evidence>
<reference evidence="1" key="1">
    <citation type="journal article" date="2022" name="bioRxiv">
        <title>Sequencing and chromosome-scale assembly of the giantPleurodeles waltlgenome.</title>
        <authorList>
            <person name="Brown T."/>
            <person name="Elewa A."/>
            <person name="Iarovenko S."/>
            <person name="Subramanian E."/>
            <person name="Araus A.J."/>
            <person name="Petzold A."/>
            <person name="Susuki M."/>
            <person name="Suzuki K.-i.T."/>
            <person name="Hayashi T."/>
            <person name="Toyoda A."/>
            <person name="Oliveira C."/>
            <person name="Osipova E."/>
            <person name="Leigh N.D."/>
            <person name="Simon A."/>
            <person name="Yun M.H."/>
        </authorList>
    </citation>
    <scope>NUCLEOTIDE SEQUENCE</scope>
    <source>
        <strain evidence="1">20211129_DDA</strain>
        <tissue evidence="1">Liver</tissue>
    </source>
</reference>
<dbReference type="Proteomes" id="UP001066276">
    <property type="component" value="Chromosome 1_2"/>
</dbReference>
<proteinExistence type="predicted"/>
<accession>A0AAV7WDB7</accession>
<evidence type="ECO:0000313" key="2">
    <source>
        <dbReference type="Proteomes" id="UP001066276"/>
    </source>
</evidence>
<organism evidence="1 2">
    <name type="scientific">Pleurodeles waltl</name>
    <name type="common">Iberian ribbed newt</name>
    <dbReference type="NCBI Taxonomy" id="8319"/>
    <lineage>
        <taxon>Eukaryota</taxon>
        <taxon>Metazoa</taxon>
        <taxon>Chordata</taxon>
        <taxon>Craniata</taxon>
        <taxon>Vertebrata</taxon>
        <taxon>Euteleostomi</taxon>
        <taxon>Amphibia</taxon>
        <taxon>Batrachia</taxon>
        <taxon>Caudata</taxon>
        <taxon>Salamandroidea</taxon>
        <taxon>Salamandridae</taxon>
        <taxon>Pleurodelinae</taxon>
        <taxon>Pleurodeles</taxon>
    </lineage>
</organism>